<protein>
    <submittedName>
        <fullName evidence="2">Transposase</fullName>
    </submittedName>
</protein>
<sequence length="66" mass="7659">MRCPAGRFAPCSKNTSIMETPSKKRRRISLNAMKQIIEAWPNKKPLELSWDFHIALAMLLWNCATR</sequence>
<dbReference type="AlphaFoldDB" id="A0A915DZF6"/>
<accession>A0A915DZF6</accession>
<evidence type="ECO:0000313" key="2">
    <source>
        <dbReference type="WBParaSite" id="jg25317"/>
    </source>
</evidence>
<name>A0A915DZF6_9BILA</name>
<dbReference type="Proteomes" id="UP000887574">
    <property type="component" value="Unplaced"/>
</dbReference>
<reference evidence="2" key="1">
    <citation type="submission" date="2022-11" db="UniProtKB">
        <authorList>
            <consortium name="WormBaseParasite"/>
        </authorList>
    </citation>
    <scope>IDENTIFICATION</scope>
</reference>
<dbReference type="WBParaSite" id="jg25317">
    <property type="protein sequence ID" value="jg25317"/>
    <property type="gene ID" value="jg25317"/>
</dbReference>
<keyword evidence="1" id="KW-1185">Reference proteome</keyword>
<evidence type="ECO:0000313" key="1">
    <source>
        <dbReference type="Proteomes" id="UP000887574"/>
    </source>
</evidence>
<proteinExistence type="predicted"/>
<organism evidence="1 2">
    <name type="scientific">Ditylenchus dipsaci</name>
    <dbReference type="NCBI Taxonomy" id="166011"/>
    <lineage>
        <taxon>Eukaryota</taxon>
        <taxon>Metazoa</taxon>
        <taxon>Ecdysozoa</taxon>
        <taxon>Nematoda</taxon>
        <taxon>Chromadorea</taxon>
        <taxon>Rhabditida</taxon>
        <taxon>Tylenchina</taxon>
        <taxon>Tylenchomorpha</taxon>
        <taxon>Sphaerularioidea</taxon>
        <taxon>Anguinidae</taxon>
        <taxon>Anguininae</taxon>
        <taxon>Ditylenchus</taxon>
    </lineage>
</organism>